<proteinExistence type="predicted"/>
<dbReference type="RefSeq" id="WP_289843703.1">
    <property type="nucleotide sequence ID" value="NZ_CATKSH010000020.1"/>
</dbReference>
<evidence type="ECO:0000259" key="1">
    <source>
        <dbReference type="PROSITE" id="PS50213"/>
    </source>
</evidence>
<sequence length="246" mass="26834">MQAELHDEERMMAAGLRMEAVRRLGMALGVTLVLSACESGARQDPWMVRPSARADVMPASSHEAQNAELISKNVVSSSVAFAAPTTMSYPDRPLAENLANSVEMSDYTVALESTGLMSTLRRAGPFTVFAVPNWPLEALAKQWPGGLQSPQFEPQMRAILSYTIVPGKWDEAHIRKVMAQRHVTTIALYTLNGAVLQVRLEAASGQLVLSNTRGEINRLWLTGLPQSNGVLYFTQGVLTPTSSRPI</sequence>
<evidence type="ECO:0000313" key="3">
    <source>
        <dbReference type="Proteomes" id="UP001176960"/>
    </source>
</evidence>
<dbReference type="EMBL" id="CATKSH010000020">
    <property type="protein sequence ID" value="CAI9121655.1"/>
    <property type="molecule type" value="Genomic_DNA"/>
</dbReference>
<comment type="caution">
    <text evidence="2">The sequence shown here is derived from an EMBL/GenBank/DDBJ whole genome shotgun (WGS) entry which is preliminary data.</text>
</comment>
<dbReference type="SUPFAM" id="SSF82153">
    <property type="entry name" value="FAS1 domain"/>
    <property type="match status" value="1"/>
</dbReference>
<gene>
    <name evidence="2" type="ORF">LMG32879_002504</name>
</gene>
<reference evidence="2" key="1">
    <citation type="submission" date="2023-03" db="EMBL/GenBank/DDBJ databases">
        <authorList>
            <person name="Cleenwerck I."/>
        </authorList>
    </citation>
    <scope>NUCLEOTIDE SEQUENCE</scope>
    <source>
        <strain evidence="2">LMG 32879</strain>
    </source>
</reference>
<accession>A0AA35V8U1</accession>
<name>A0AA35V8U1_9PROT</name>
<dbReference type="AlphaFoldDB" id="A0AA35V8U1"/>
<dbReference type="InterPro" id="IPR036378">
    <property type="entry name" value="FAS1_dom_sf"/>
</dbReference>
<dbReference type="Pfam" id="PF02469">
    <property type="entry name" value="Fasciclin"/>
    <property type="match status" value="1"/>
</dbReference>
<dbReference type="PROSITE" id="PS50213">
    <property type="entry name" value="FAS1"/>
    <property type="match status" value="1"/>
</dbReference>
<evidence type="ECO:0000313" key="2">
    <source>
        <dbReference type="EMBL" id="CAI9121655.1"/>
    </source>
</evidence>
<protein>
    <submittedName>
        <fullName evidence="2">Fasciclin domain-containing protein</fullName>
    </submittedName>
</protein>
<keyword evidence="3" id="KW-1185">Reference proteome</keyword>
<dbReference type="Gene3D" id="2.30.180.10">
    <property type="entry name" value="FAS1 domain"/>
    <property type="match status" value="1"/>
</dbReference>
<feature type="domain" description="FAS1" evidence="1">
    <location>
        <begin position="91"/>
        <end position="238"/>
    </location>
</feature>
<organism evidence="2 3">
    <name type="scientific">Brytella acorum</name>
    <dbReference type="NCBI Taxonomy" id="2959299"/>
    <lineage>
        <taxon>Bacteria</taxon>
        <taxon>Pseudomonadati</taxon>
        <taxon>Pseudomonadota</taxon>
        <taxon>Alphaproteobacteria</taxon>
        <taxon>Acetobacterales</taxon>
        <taxon>Acetobacteraceae</taxon>
        <taxon>Brytella</taxon>
    </lineage>
</organism>
<dbReference type="Proteomes" id="UP001176960">
    <property type="component" value="Unassembled WGS sequence"/>
</dbReference>
<dbReference type="InterPro" id="IPR000782">
    <property type="entry name" value="FAS1_domain"/>
</dbReference>